<evidence type="ECO:0000256" key="2">
    <source>
        <dbReference type="ARBA" id="ARBA00022801"/>
    </source>
</evidence>
<dbReference type="EMBL" id="JAGINW010000001">
    <property type="protein sequence ID" value="MBP2327121.1"/>
    <property type="molecule type" value="Genomic_DNA"/>
</dbReference>
<dbReference type="InterPro" id="IPR012223">
    <property type="entry name" value="TEII"/>
</dbReference>
<dbReference type="Gene3D" id="3.40.50.1820">
    <property type="entry name" value="alpha/beta hydrolase"/>
    <property type="match status" value="1"/>
</dbReference>
<dbReference type="SUPFAM" id="SSF53474">
    <property type="entry name" value="alpha/beta-Hydrolases"/>
    <property type="match status" value="1"/>
</dbReference>
<reference evidence="4 5" key="1">
    <citation type="submission" date="2021-03" db="EMBL/GenBank/DDBJ databases">
        <title>Sequencing the genomes of 1000 actinobacteria strains.</title>
        <authorList>
            <person name="Klenk H.-P."/>
        </authorList>
    </citation>
    <scope>NUCLEOTIDE SEQUENCE [LARGE SCALE GENOMIC DNA]</scope>
    <source>
        <strain evidence="4 5">DSM 46670</strain>
    </source>
</reference>
<dbReference type="InterPro" id="IPR029058">
    <property type="entry name" value="AB_hydrolase_fold"/>
</dbReference>
<dbReference type="PANTHER" id="PTHR11487">
    <property type="entry name" value="THIOESTERASE"/>
    <property type="match status" value="1"/>
</dbReference>
<evidence type="ECO:0000313" key="5">
    <source>
        <dbReference type="Proteomes" id="UP001519332"/>
    </source>
</evidence>
<keyword evidence="5" id="KW-1185">Reference proteome</keyword>
<name>A0ABS4TRU1_9PSEU</name>
<comment type="similarity">
    <text evidence="1">Belongs to the thioesterase family.</text>
</comment>
<dbReference type="SMART" id="SM00824">
    <property type="entry name" value="PKS_TE"/>
    <property type="match status" value="1"/>
</dbReference>
<evidence type="ECO:0000256" key="1">
    <source>
        <dbReference type="ARBA" id="ARBA00007169"/>
    </source>
</evidence>
<dbReference type="Pfam" id="PF00975">
    <property type="entry name" value="Thioesterase"/>
    <property type="match status" value="1"/>
</dbReference>
<keyword evidence="2" id="KW-0378">Hydrolase</keyword>
<sequence length="256" mass="28267">MAALIKESSLWIRRFHAVDDAPVRLVCFPHAGGSATFYFPLSRALTPHAEMVAVQYPGRQDRRAERCVDDLGELADGIVDDLRAWSDRPMALFGHSMGATVAYEVARRLERHGTRVLGLFASACRAPAVQRVEYVHQRDEEGLIAALRELSGTDPGVLGDDELLRMVLPAVRGDYKAVETYQHQPGAELSCPIRVLVGDNDPVTELPEATAWAAHTTASCETKVFPGGHFYLHAQIEQVLAAVERQLTEWSAHPYV</sequence>
<proteinExistence type="inferred from homology"/>
<evidence type="ECO:0000259" key="3">
    <source>
        <dbReference type="SMART" id="SM00824"/>
    </source>
</evidence>
<gene>
    <name evidence="4" type="ORF">JOF56_007506</name>
</gene>
<evidence type="ECO:0000313" key="4">
    <source>
        <dbReference type="EMBL" id="MBP2327121.1"/>
    </source>
</evidence>
<dbReference type="InterPro" id="IPR020802">
    <property type="entry name" value="TesA-like"/>
</dbReference>
<organism evidence="4 5">
    <name type="scientific">Kibdelosporangium banguiense</name>
    <dbReference type="NCBI Taxonomy" id="1365924"/>
    <lineage>
        <taxon>Bacteria</taxon>
        <taxon>Bacillati</taxon>
        <taxon>Actinomycetota</taxon>
        <taxon>Actinomycetes</taxon>
        <taxon>Pseudonocardiales</taxon>
        <taxon>Pseudonocardiaceae</taxon>
        <taxon>Kibdelosporangium</taxon>
    </lineage>
</organism>
<protein>
    <submittedName>
        <fullName evidence="4">Surfactin synthase thioesterase subunit</fullName>
    </submittedName>
</protein>
<dbReference type="RefSeq" id="WP_209644108.1">
    <property type="nucleotide sequence ID" value="NZ_JAGINW010000001.1"/>
</dbReference>
<dbReference type="Proteomes" id="UP001519332">
    <property type="component" value="Unassembled WGS sequence"/>
</dbReference>
<accession>A0ABS4TRU1</accession>
<dbReference type="InterPro" id="IPR001031">
    <property type="entry name" value="Thioesterase"/>
</dbReference>
<dbReference type="PANTHER" id="PTHR11487:SF0">
    <property type="entry name" value="S-ACYL FATTY ACID SYNTHASE THIOESTERASE, MEDIUM CHAIN"/>
    <property type="match status" value="1"/>
</dbReference>
<feature type="domain" description="Thioesterase TesA-like" evidence="3">
    <location>
        <begin position="26"/>
        <end position="247"/>
    </location>
</feature>
<comment type="caution">
    <text evidence="4">The sequence shown here is derived from an EMBL/GenBank/DDBJ whole genome shotgun (WGS) entry which is preliminary data.</text>
</comment>